<feature type="transmembrane region" description="Helical" evidence="6">
    <location>
        <begin position="327"/>
        <end position="350"/>
    </location>
</feature>
<dbReference type="RefSeq" id="WP_184936366.1">
    <property type="nucleotide sequence ID" value="NZ_JACHJV010000001.1"/>
</dbReference>
<accession>A0A7W7R2Y3</accession>
<evidence type="ECO:0000256" key="6">
    <source>
        <dbReference type="SAM" id="Phobius"/>
    </source>
</evidence>
<feature type="transmembrane region" description="Helical" evidence="6">
    <location>
        <begin position="362"/>
        <end position="380"/>
    </location>
</feature>
<evidence type="ECO:0000259" key="7">
    <source>
        <dbReference type="SMART" id="SM00752"/>
    </source>
</evidence>
<keyword evidence="9" id="KW-1185">Reference proteome</keyword>
<protein>
    <recommendedName>
        <fullName evidence="7">HTTM-like domain-containing protein</fullName>
    </recommendedName>
</protein>
<feature type="transmembrane region" description="Helical" evidence="6">
    <location>
        <begin position="204"/>
        <end position="223"/>
    </location>
</feature>
<name>A0A7W7R2Y3_KITKI</name>
<gene>
    <name evidence="8" type="ORF">FHR34_003407</name>
</gene>
<proteinExistence type="predicted"/>
<keyword evidence="2 6" id="KW-0812">Transmembrane</keyword>
<evidence type="ECO:0000256" key="2">
    <source>
        <dbReference type="ARBA" id="ARBA00022692"/>
    </source>
</evidence>
<dbReference type="PANTHER" id="PTHR39535:SF2">
    <property type="entry name" value="HTTM DOMAIN-CONTAINING PROTEIN"/>
    <property type="match status" value="1"/>
</dbReference>
<reference evidence="8 9" key="1">
    <citation type="submission" date="2020-08" db="EMBL/GenBank/DDBJ databases">
        <title>Sequencing the genomes of 1000 actinobacteria strains.</title>
        <authorList>
            <person name="Klenk H.-P."/>
        </authorList>
    </citation>
    <scope>NUCLEOTIDE SEQUENCE [LARGE SCALE GENOMIC DNA]</scope>
    <source>
        <strain evidence="8 9">DSM 41654</strain>
    </source>
</reference>
<dbReference type="Proteomes" id="UP000540506">
    <property type="component" value="Unassembled WGS sequence"/>
</dbReference>
<keyword evidence="4 6" id="KW-0472">Membrane</keyword>
<evidence type="ECO:0000256" key="4">
    <source>
        <dbReference type="ARBA" id="ARBA00023136"/>
    </source>
</evidence>
<evidence type="ECO:0000256" key="5">
    <source>
        <dbReference type="SAM" id="MobiDB-lite"/>
    </source>
</evidence>
<feature type="region of interest" description="Disordered" evidence="5">
    <location>
        <begin position="1"/>
        <end position="38"/>
    </location>
</feature>
<dbReference type="InterPro" id="IPR052964">
    <property type="entry name" value="Sporulation_signal_mat"/>
</dbReference>
<evidence type="ECO:0000256" key="3">
    <source>
        <dbReference type="ARBA" id="ARBA00022989"/>
    </source>
</evidence>
<dbReference type="SMART" id="SM00752">
    <property type="entry name" value="HTTM"/>
    <property type="match status" value="1"/>
</dbReference>
<evidence type="ECO:0000313" key="8">
    <source>
        <dbReference type="EMBL" id="MBB4924414.1"/>
    </source>
</evidence>
<feature type="transmembrane region" description="Helical" evidence="6">
    <location>
        <begin position="235"/>
        <end position="255"/>
    </location>
</feature>
<dbReference type="InterPro" id="IPR011020">
    <property type="entry name" value="HTTM-like"/>
</dbReference>
<evidence type="ECO:0000313" key="9">
    <source>
        <dbReference type="Proteomes" id="UP000540506"/>
    </source>
</evidence>
<keyword evidence="3 6" id="KW-1133">Transmembrane helix</keyword>
<sequence>MSGQPEAEGLLAGIPRQGGPVGQAAEPPRSAPPPPHRHLAGQLGGALVAGFTALTTRPLAGRQAAVVRIGFALTFTLQLLREWPHRRELYGDRAPWSPQLARDLVSETHAFSVLLWSDGRWWFESCYLLAILAGVLLLLGWRTRFSSVLFLVAVVSVQNRDVLVGDGGDNIVHLMAIYLAFTRCATVWSLDARRRARGTGGRDPVGVLLWLLSGGLLTAAQLTGRIGWSGDGWPGVGWAVLFWTLWAFAGLWYLVEHRWPAGEPRAVLDALATMLHHCAMLVIAAQVVLVYATAGWYKVQGTRWQDGTALYYPLHLDYFTPWPGLSALLGGSAVMVFLLSYGTVVVQVAFPFTLVNRRVKNVLLGLMIIEHLAIAVLLGLPFFSLAMVAADAVFLPTGALRWLGERVGRLLSLGRAVSPKAAEPGTWEGLPTDGPS</sequence>
<evidence type="ECO:0000256" key="1">
    <source>
        <dbReference type="ARBA" id="ARBA00004127"/>
    </source>
</evidence>
<feature type="domain" description="HTTM-like" evidence="7">
    <location>
        <begin position="56"/>
        <end position="399"/>
    </location>
</feature>
<dbReference type="GO" id="GO:0012505">
    <property type="term" value="C:endomembrane system"/>
    <property type="evidence" value="ECO:0007669"/>
    <property type="project" value="UniProtKB-SubCell"/>
</dbReference>
<feature type="transmembrane region" description="Helical" evidence="6">
    <location>
        <begin position="121"/>
        <end position="141"/>
    </location>
</feature>
<dbReference type="AlphaFoldDB" id="A0A7W7R2Y3"/>
<feature type="transmembrane region" description="Helical" evidence="6">
    <location>
        <begin position="267"/>
        <end position="294"/>
    </location>
</feature>
<dbReference type="PANTHER" id="PTHR39535">
    <property type="entry name" value="SPORULATION-DELAYING PROTEIN SDPB"/>
    <property type="match status" value="1"/>
</dbReference>
<dbReference type="EMBL" id="JACHJV010000001">
    <property type="protein sequence ID" value="MBB4924414.1"/>
    <property type="molecule type" value="Genomic_DNA"/>
</dbReference>
<comment type="subcellular location">
    <subcellularLocation>
        <location evidence="1">Endomembrane system</location>
        <topology evidence="1">Multi-pass membrane protein</topology>
    </subcellularLocation>
</comment>
<comment type="caution">
    <text evidence="8">The sequence shown here is derived from an EMBL/GenBank/DDBJ whole genome shotgun (WGS) entry which is preliminary data.</text>
</comment>
<organism evidence="8 9">
    <name type="scientific">Kitasatospora kifunensis</name>
    <name type="common">Streptomyces kifunensis</name>
    <dbReference type="NCBI Taxonomy" id="58351"/>
    <lineage>
        <taxon>Bacteria</taxon>
        <taxon>Bacillati</taxon>
        <taxon>Actinomycetota</taxon>
        <taxon>Actinomycetes</taxon>
        <taxon>Kitasatosporales</taxon>
        <taxon>Streptomycetaceae</taxon>
        <taxon>Kitasatospora</taxon>
    </lineage>
</organism>